<organism evidence="3 4">
    <name type="scientific">Mycobacterium simiae</name>
    <name type="common">Mycobacterium habana</name>
    <dbReference type="NCBI Taxonomy" id="1784"/>
    <lineage>
        <taxon>Bacteria</taxon>
        <taxon>Bacillati</taxon>
        <taxon>Actinomycetota</taxon>
        <taxon>Actinomycetes</taxon>
        <taxon>Mycobacteriales</taxon>
        <taxon>Mycobacteriaceae</taxon>
        <taxon>Mycobacterium</taxon>
        <taxon>Mycobacterium simiae complex</taxon>
    </lineage>
</organism>
<dbReference type="STRING" id="1784.VC42_20920"/>
<comment type="caution">
    <text evidence="3">The sequence shown here is derived from an EMBL/GenBank/DDBJ whole genome shotgun (WGS) entry which is preliminary data.</text>
</comment>
<evidence type="ECO:0000256" key="1">
    <source>
        <dbReference type="ARBA" id="ARBA00022676"/>
    </source>
</evidence>
<dbReference type="AlphaFoldDB" id="A0A1X0YA05"/>
<dbReference type="EMBL" id="MZZM01000014">
    <property type="protein sequence ID" value="ORJ62008.1"/>
    <property type="molecule type" value="Genomic_DNA"/>
</dbReference>
<evidence type="ECO:0000313" key="3">
    <source>
        <dbReference type="EMBL" id="ORJ62008.1"/>
    </source>
</evidence>
<dbReference type="InterPro" id="IPR051199">
    <property type="entry name" value="LPS_LOS_Heptosyltrfase"/>
</dbReference>
<accession>A0A1X0YA05</accession>
<dbReference type="InterPro" id="IPR002201">
    <property type="entry name" value="Glyco_trans_9"/>
</dbReference>
<protein>
    <submittedName>
        <fullName evidence="3">Glycosyl transferase</fullName>
    </submittedName>
</protein>
<dbReference type="PANTHER" id="PTHR30160:SF1">
    <property type="entry name" value="LIPOPOLYSACCHARIDE 1,2-N-ACETYLGLUCOSAMINETRANSFERASE-RELATED"/>
    <property type="match status" value="1"/>
</dbReference>
<dbReference type="CDD" id="cd03789">
    <property type="entry name" value="GT9_LPS_heptosyltransferase"/>
    <property type="match status" value="1"/>
</dbReference>
<gene>
    <name evidence="3" type="ORF">B5M45_09215</name>
</gene>
<reference evidence="3 4" key="1">
    <citation type="submission" date="2017-03" db="EMBL/GenBank/DDBJ databases">
        <title>Genomic insights into Mycobacterium simiae human colonization.</title>
        <authorList>
            <person name="Steffani J.L."/>
            <person name="Brunck M.E."/>
            <person name="Cruz E."/>
            <person name="Montiel R."/>
            <person name="Barona F."/>
        </authorList>
    </citation>
    <scope>NUCLEOTIDE SEQUENCE [LARGE SCALE GENOMIC DNA]</scope>
    <source>
        <strain evidence="3 4">MsiGto</strain>
    </source>
</reference>
<evidence type="ECO:0000256" key="2">
    <source>
        <dbReference type="ARBA" id="ARBA00022679"/>
    </source>
</evidence>
<sequence>MRLHRVVVALTLRAGAADSVVVLRALGLGDLLTAVPALRGLRRHCPDARIVLAAPSRYRELALLTGAVDELLPTACLGDRRMLPRPPAMAINLHGCGPESIDHVLGWQPKKVLTHSHRLHPTLPGPPWRTDQHEVDRWCALLEWAGIPCDAADSSLPRPMLPFEPVGAVVIHPGASAPARRWPVERFAAVAAALSDEGYEIVITGSSDEFALAHDVALGAGLPRTSVMSGLLDIPALTALVSDSRLVICGDTGIGHLAAATGTSSVVLFGPTAPDRWGPRGTAPHIALWANHFGDPHADTPHEGLLRITVDSVLEASHRVLGETA</sequence>
<keyword evidence="1" id="KW-0328">Glycosyltransferase</keyword>
<dbReference type="GO" id="GO:0009244">
    <property type="term" value="P:lipopolysaccharide core region biosynthetic process"/>
    <property type="evidence" value="ECO:0007669"/>
    <property type="project" value="TreeGrafter"/>
</dbReference>
<dbReference type="PANTHER" id="PTHR30160">
    <property type="entry name" value="TETRAACYLDISACCHARIDE 4'-KINASE-RELATED"/>
    <property type="match status" value="1"/>
</dbReference>
<dbReference type="Gene3D" id="3.40.50.2000">
    <property type="entry name" value="Glycogen Phosphorylase B"/>
    <property type="match status" value="2"/>
</dbReference>
<evidence type="ECO:0000313" key="4">
    <source>
        <dbReference type="Proteomes" id="UP000193040"/>
    </source>
</evidence>
<keyword evidence="4" id="KW-1185">Reference proteome</keyword>
<dbReference type="GO" id="GO:0005829">
    <property type="term" value="C:cytosol"/>
    <property type="evidence" value="ECO:0007669"/>
    <property type="project" value="TreeGrafter"/>
</dbReference>
<dbReference type="GO" id="GO:0008713">
    <property type="term" value="F:ADP-heptose-lipopolysaccharide heptosyltransferase activity"/>
    <property type="evidence" value="ECO:0007669"/>
    <property type="project" value="TreeGrafter"/>
</dbReference>
<proteinExistence type="predicted"/>
<name>A0A1X0YA05_MYCSI</name>
<keyword evidence="2 3" id="KW-0808">Transferase</keyword>
<dbReference type="Pfam" id="PF01075">
    <property type="entry name" value="Glyco_transf_9"/>
    <property type="match status" value="1"/>
</dbReference>
<dbReference type="Proteomes" id="UP000193040">
    <property type="component" value="Unassembled WGS sequence"/>
</dbReference>
<dbReference type="SUPFAM" id="SSF53756">
    <property type="entry name" value="UDP-Glycosyltransferase/glycogen phosphorylase"/>
    <property type="match status" value="1"/>
</dbReference>